<accession>A0ABN8JAC2</accession>
<gene>
    <name evidence="1" type="ORF">IPOD504_LOCUS16456</name>
</gene>
<proteinExistence type="predicted"/>
<reference evidence="1" key="1">
    <citation type="submission" date="2022-03" db="EMBL/GenBank/DDBJ databases">
        <authorList>
            <person name="Martin H S."/>
        </authorList>
    </citation>
    <scope>NUCLEOTIDE SEQUENCE</scope>
</reference>
<dbReference type="EMBL" id="OW152820">
    <property type="protein sequence ID" value="CAH2075050.1"/>
    <property type="molecule type" value="Genomic_DNA"/>
</dbReference>
<name>A0ABN8JAC2_9NEOP</name>
<dbReference type="Proteomes" id="UP000837857">
    <property type="component" value="Chromosome 8"/>
</dbReference>
<protein>
    <submittedName>
        <fullName evidence="1">Uncharacterized protein</fullName>
    </submittedName>
</protein>
<feature type="non-terminal residue" evidence="1">
    <location>
        <position position="78"/>
    </location>
</feature>
<evidence type="ECO:0000313" key="1">
    <source>
        <dbReference type="EMBL" id="CAH2075050.1"/>
    </source>
</evidence>
<evidence type="ECO:0000313" key="2">
    <source>
        <dbReference type="Proteomes" id="UP000837857"/>
    </source>
</evidence>
<keyword evidence="2" id="KW-1185">Reference proteome</keyword>
<sequence length="78" mass="8696">MAIVVPSSGKSKACRGLSHLRRNVASGKRIINRIPQISCVLTPFEIRLTNHVKLTTKSVQQYIGSATEKYWATVFKPI</sequence>
<organism evidence="1 2">
    <name type="scientific">Iphiclides podalirius</name>
    <name type="common">scarce swallowtail</name>
    <dbReference type="NCBI Taxonomy" id="110791"/>
    <lineage>
        <taxon>Eukaryota</taxon>
        <taxon>Metazoa</taxon>
        <taxon>Ecdysozoa</taxon>
        <taxon>Arthropoda</taxon>
        <taxon>Hexapoda</taxon>
        <taxon>Insecta</taxon>
        <taxon>Pterygota</taxon>
        <taxon>Neoptera</taxon>
        <taxon>Endopterygota</taxon>
        <taxon>Lepidoptera</taxon>
        <taxon>Glossata</taxon>
        <taxon>Ditrysia</taxon>
        <taxon>Papilionoidea</taxon>
        <taxon>Papilionidae</taxon>
        <taxon>Papilioninae</taxon>
        <taxon>Iphiclides</taxon>
    </lineage>
</organism>